<feature type="transmembrane region" description="Helical" evidence="1">
    <location>
        <begin position="304"/>
        <end position="326"/>
    </location>
</feature>
<keyword evidence="1" id="KW-0472">Membrane</keyword>
<keyword evidence="4" id="KW-1185">Reference proteome</keyword>
<evidence type="ECO:0000313" key="3">
    <source>
        <dbReference type="EMBL" id="MFC6084910.1"/>
    </source>
</evidence>
<dbReference type="InterPro" id="IPR048389">
    <property type="entry name" value="YciQ-like_C"/>
</dbReference>
<organism evidence="3 4">
    <name type="scientific">Sphaerisporangium aureirubrum</name>
    <dbReference type="NCBI Taxonomy" id="1544736"/>
    <lineage>
        <taxon>Bacteria</taxon>
        <taxon>Bacillati</taxon>
        <taxon>Actinomycetota</taxon>
        <taxon>Actinomycetes</taxon>
        <taxon>Streptosporangiales</taxon>
        <taxon>Streptosporangiaceae</taxon>
        <taxon>Sphaerisporangium</taxon>
    </lineage>
</organism>
<protein>
    <submittedName>
        <fullName evidence="3">DUF2207 family protein</fullName>
    </submittedName>
</protein>
<sequence length="619" mass="65058">MAMIFLAVVAVTLALWGLLVAALSFATRTPAVRPGLATGALRPESPAVVDLITGGWRLCDEAAAATLLDLAAKGAVQIEEIGPELSLVRMREPREPLASYEKLVYDHVRSLAVDGVVATGALAEGARSLGRWWKSFRRKVVAEARAQGLSRARWSKAQASLLTLAAALPAGATGLAVAATAEDDNRGGGFGAAFLAFAVLTALVGKLNGERGTAEGAKAAGYWLGVREHLAAGNAYAERPAAAVTVWGRHLAYAAALGLAGRAVASLPVSVPADDRRAWSDYGGMWHVVDVRYPRRFLWGRPPLTVAFSGVVTGLFAGFWTWMVAIAGNAFDVWPQPLVMPVALLVGGTVAALPIAFAVADLAARAELEGQIVRLRRFQAGSNDDKPKYAYWVALDDGRAREVKAFGIDEAKWEPLAEGDVVRVRAGRRVGWIHEVEVLARSRHRDTPSYDDTGEHTLDAPLNLGEAGPFAGSAARTTAVSSKVTALVTPADLRRVLGIETGAAEANPDGPTTPGWLATESCRYRTTAGTEVTVDVYAASGRRGAYLMALGHLLTRIQGRPVPGVGSAAMLYPGVIAARTGVGTFAVHVHSPAGPPHPDALVELGRTAAARMDGRSPVA</sequence>
<evidence type="ECO:0000256" key="1">
    <source>
        <dbReference type="SAM" id="Phobius"/>
    </source>
</evidence>
<keyword evidence="1" id="KW-1133">Transmembrane helix</keyword>
<evidence type="ECO:0000313" key="4">
    <source>
        <dbReference type="Proteomes" id="UP001596137"/>
    </source>
</evidence>
<feature type="domain" description="Predicted membrane protein YciQ-like C-terminal" evidence="2">
    <location>
        <begin position="45"/>
        <end position="264"/>
    </location>
</feature>
<keyword evidence="1" id="KW-0812">Transmembrane</keyword>
<dbReference type="Pfam" id="PF20990">
    <property type="entry name" value="DUF2207_C"/>
    <property type="match status" value="1"/>
</dbReference>
<accession>A0ABW1NNL6</accession>
<feature type="transmembrane region" description="Helical" evidence="1">
    <location>
        <begin position="161"/>
        <end position="181"/>
    </location>
</feature>
<proteinExistence type="predicted"/>
<name>A0ABW1NNL6_9ACTN</name>
<gene>
    <name evidence="3" type="ORF">ACFP1K_27370</name>
</gene>
<feature type="transmembrane region" description="Helical" evidence="1">
    <location>
        <begin position="187"/>
        <end position="205"/>
    </location>
</feature>
<evidence type="ECO:0000259" key="2">
    <source>
        <dbReference type="Pfam" id="PF20990"/>
    </source>
</evidence>
<dbReference type="EMBL" id="JBHSRF010000051">
    <property type="protein sequence ID" value="MFC6084910.1"/>
    <property type="molecule type" value="Genomic_DNA"/>
</dbReference>
<comment type="caution">
    <text evidence="3">The sequence shown here is derived from an EMBL/GenBank/DDBJ whole genome shotgun (WGS) entry which is preliminary data.</text>
</comment>
<dbReference type="Proteomes" id="UP001596137">
    <property type="component" value="Unassembled WGS sequence"/>
</dbReference>
<reference evidence="4" key="1">
    <citation type="journal article" date="2019" name="Int. J. Syst. Evol. Microbiol.">
        <title>The Global Catalogue of Microorganisms (GCM) 10K type strain sequencing project: providing services to taxonomists for standard genome sequencing and annotation.</title>
        <authorList>
            <consortium name="The Broad Institute Genomics Platform"/>
            <consortium name="The Broad Institute Genome Sequencing Center for Infectious Disease"/>
            <person name="Wu L."/>
            <person name="Ma J."/>
        </authorList>
    </citation>
    <scope>NUCLEOTIDE SEQUENCE [LARGE SCALE GENOMIC DNA]</scope>
    <source>
        <strain evidence="4">JCM 30346</strain>
    </source>
</reference>
<feature type="transmembrane region" description="Helical" evidence="1">
    <location>
        <begin position="338"/>
        <end position="364"/>
    </location>
</feature>
<dbReference type="RefSeq" id="WP_380758476.1">
    <property type="nucleotide sequence ID" value="NZ_JBHSRF010000051.1"/>
</dbReference>